<organism evidence="2 3">
    <name type="scientific">Actinobacillus ureae ATCC 25976</name>
    <dbReference type="NCBI Taxonomy" id="887324"/>
    <lineage>
        <taxon>Bacteria</taxon>
        <taxon>Pseudomonadati</taxon>
        <taxon>Pseudomonadota</taxon>
        <taxon>Gammaproteobacteria</taxon>
        <taxon>Pasteurellales</taxon>
        <taxon>Pasteurellaceae</taxon>
        <taxon>Actinobacillus</taxon>
    </lineage>
</organism>
<dbReference type="AlphaFoldDB" id="E8KGQ3"/>
<dbReference type="Proteomes" id="UP000005467">
    <property type="component" value="Unassembled WGS sequence"/>
</dbReference>
<keyword evidence="1" id="KW-0472">Membrane</keyword>
<proteinExistence type="predicted"/>
<dbReference type="HOGENOM" id="CLU_3283640_0_0_6"/>
<evidence type="ECO:0000313" key="3">
    <source>
        <dbReference type="Proteomes" id="UP000005467"/>
    </source>
</evidence>
<evidence type="ECO:0000313" key="2">
    <source>
        <dbReference type="EMBL" id="EFX91908.1"/>
    </source>
</evidence>
<accession>E8KGQ3</accession>
<comment type="caution">
    <text evidence="2">The sequence shown here is derived from an EMBL/GenBank/DDBJ whole genome shotgun (WGS) entry which is preliminary data.</text>
</comment>
<keyword evidence="3" id="KW-1185">Reference proteome</keyword>
<keyword evidence="1" id="KW-1133">Transmembrane helix</keyword>
<feature type="transmembrane region" description="Helical" evidence="1">
    <location>
        <begin position="9"/>
        <end position="28"/>
    </location>
</feature>
<protein>
    <submittedName>
        <fullName evidence="2">Uncharacterized protein</fullName>
    </submittedName>
</protein>
<sequence length="40" mass="4608">MTQKLTKQQVIYTFIALLLAIFAGYFMLKGSDFFPTPNSY</sequence>
<reference evidence="2 3" key="1">
    <citation type="submission" date="2011-01" db="EMBL/GenBank/DDBJ databases">
        <authorList>
            <person name="Muzny D."/>
            <person name="Qin X."/>
            <person name="Deng J."/>
            <person name="Jiang H."/>
            <person name="Liu Y."/>
            <person name="Qu J."/>
            <person name="Song X.-Z."/>
            <person name="Zhang L."/>
            <person name="Thornton R."/>
            <person name="Coyle M."/>
            <person name="Francisco L."/>
            <person name="Jackson L."/>
            <person name="Javaid M."/>
            <person name="Korchina V."/>
            <person name="Kovar C."/>
            <person name="Mata R."/>
            <person name="Mathew T."/>
            <person name="Ngo R."/>
            <person name="Nguyen L."/>
            <person name="Nguyen N."/>
            <person name="Okwuonu G."/>
            <person name="Ongeri F."/>
            <person name="Pham C."/>
            <person name="Simmons D."/>
            <person name="Wilczek-Boney K."/>
            <person name="Hale W."/>
            <person name="Jakkamsetti A."/>
            <person name="Pham P."/>
            <person name="Ruth R."/>
            <person name="San Lucas F."/>
            <person name="Warren J."/>
            <person name="Zhang J."/>
            <person name="Zhao Z."/>
            <person name="Zhou C."/>
            <person name="Zhu D."/>
            <person name="Lee S."/>
            <person name="Bess C."/>
            <person name="Blankenburg K."/>
            <person name="Forbes L."/>
            <person name="Fu Q."/>
            <person name="Gubbala S."/>
            <person name="Hirani K."/>
            <person name="Jayaseelan J.C."/>
            <person name="Lara F."/>
            <person name="Munidasa M."/>
            <person name="Palculict T."/>
            <person name="Patil S."/>
            <person name="Pu L.-L."/>
            <person name="Saada N."/>
            <person name="Tang L."/>
            <person name="Weissenberger G."/>
            <person name="Zhu Y."/>
            <person name="Hemphill L."/>
            <person name="Shang Y."/>
            <person name="Youmans B."/>
            <person name="Ayvaz T."/>
            <person name="Ross M."/>
            <person name="Santibanez J."/>
            <person name="Aqrawi P."/>
            <person name="Gross S."/>
            <person name="Joshi V."/>
            <person name="Fowler G."/>
            <person name="Nazareth L."/>
            <person name="Reid J."/>
            <person name="Worley K."/>
            <person name="Petrosino J."/>
            <person name="Highlander S."/>
            <person name="Gibbs R."/>
        </authorList>
    </citation>
    <scope>NUCLEOTIDE SEQUENCE [LARGE SCALE GENOMIC DNA]</scope>
    <source>
        <strain evidence="2 3">ATCC 25976</strain>
    </source>
</reference>
<evidence type="ECO:0000256" key="1">
    <source>
        <dbReference type="SAM" id="Phobius"/>
    </source>
</evidence>
<keyword evidence="1" id="KW-0812">Transmembrane</keyword>
<dbReference type="EMBL" id="AEVG01000068">
    <property type="protein sequence ID" value="EFX91908.1"/>
    <property type="molecule type" value="Genomic_DNA"/>
</dbReference>
<gene>
    <name evidence="2" type="ORF">HMPREF0027_1020</name>
</gene>
<name>E8KGQ3_9PAST</name>